<reference evidence="1" key="1">
    <citation type="submission" date="2021-05" db="EMBL/GenBank/DDBJ databases">
        <authorList>
            <person name="Pan Q."/>
            <person name="Jouanno E."/>
            <person name="Zahm M."/>
            <person name="Klopp C."/>
            <person name="Cabau C."/>
            <person name="Louis A."/>
            <person name="Berthelot C."/>
            <person name="Parey E."/>
            <person name="Roest Crollius H."/>
            <person name="Montfort J."/>
            <person name="Robinson-Rechavi M."/>
            <person name="Bouchez O."/>
            <person name="Lampietro C."/>
            <person name="Lopez Roques C."/>
            <person name="Donnadieu C."/>
            <person name="Postlethwait J."/>
            <person name="Bobe J."/>
            <person name="Dillon D."/>
            <person name="Chandos A."/>
            <person name="von Hippel F."/>
            <person name="Guiguen Y."/>
        </authorList>
    </citation>
    <scope>NUCLEOTIDE SEQUENCE</scope>
    <source>
        <strain evidence="1">YG-Jan2019</strain>
    </source>
</reference>
<gene>
    <name evidence="1" type="ORF">DPEC_G00070610</name>
</gene>
<proteinExistence type="predicted"/>
<comment type="caution">
    <text evidence="1">The sequence shown here is derived from an EMBL/GenBank/DDBJ whole genome shotgun (WGS) entry which is preliminary data.</text>
</comment>
<protein>
    <submittedName>
        <fullName evidence="1">Uncharacterized protein</fullName>
    </submittedName>
</protein>
<name>A0ACC2H1W4_DALPE</name>
<evidence type="ECO:0000313" key="2">
    <source>
        <dbReference type="Proteomes" id="UP001157502"/>
    </source>
</evidence>
<evidence type="ECO:0000313" key="1">
    <source>
        <dbReference type="EMBL" id="KAJ8010018.1"/>
    </source>
</evidence>
<keyword evidence="2" id="KW-1185">Reference proteome</keyword>
<accession>A0ACC2H1W4</accession>
<dbReference type="Proteomes" id="UP001157502">
    <property type="component" value="Chromosome 6"/>
</dbReference>
<organism evidence="1 2">
    <name type="scientific">Dallia pectoralis</name>
    <name type="common">Alaska blackfish</name>
    <dbReference type="NCBI Taxonomy" id="75939"/>
    <lineage>
        <taxon>Eukaryota</taxon>
        <taxon>Metazoa</taxon>
        <taxon>Chordata</taxon>
        <taxon>Craniata</taxon>
        <taxon>Vertebrata</taxon>
        <taxon>Euteleostomi</taxon>
        <taxon>Actinopterygii</taxon>
        <taxon>Neopterygii</taxon>
        <taxon>Teleostei</taxon>
        <taxon>Protacanthopterygii</taxon>
        <taxon>Esociformes</taxon>
        <taxon>Umbridae</taxon>
        <taxon>Dallia</taxon>
    </lineage>
</organism>
<sequence>MHSETVTLLIIAAPKAPLATTGLLLRFMSRCSSQFTTATCIHQSRNRLTYHHLNRRGSYLQRTGDTGLPAKAGRSRIPGGLGRIWTRGEIMGTSQGCVGSGNEGDVPKGPSAMSGTTAKRKATQSGV</sequence>
<dbReference type="EMBL" id="CM055733">
    <property type="protein sequence ID" value="KAJ8010018.1"/>
    <property type="molecule type" value="Genomic_DNA"/>
</dbReference>